<dbReference type="AlphaFoldDB" id="A0A545TP84"/>
<sequence length="127" mass="14239">MLPVVALILFLSVCVEKQEVGPIVKFLKNNISMKDIPVHVPKSIKNCITKKFRVSDEKIFSMAMLESDRVESFVDESCDCVIVLSSMQIESFGVFGVSVGAENVRFVFQVRNRQIILDDVVVVTTLL</sequence>
<reference evidence="1 2" key="1">
    <citation type="submission" date="2019-06" db="EMBL/GenBank/DDBJ databases">
        <title>Whole genome sequence for Rhodospirillaceae sp. R148.</title>
        <authorList>
            <person name="Wang G."/>
        </authorList>
    </citation>
    <scope>NUCLEOTIDE SEQUENCE [LARGE SCALE GENOMIC DNA]</scope>
    <source>
        <strain evidence="1 2">R148</strain>
    </source>
</reference>
<accession>A0A545TP84</accession>
<protein>
    <submittedName>
        <fullName evidence="1">Uncharacterized protein</fullName>
    </submittedName>
</protein>
<organism evidence="1 2">
    <name type="scientific">Denitrobaculum tricleocarpae</name>
    <dbReference type="NCBI Taxonomy" id="2591009"/>
    <lineage>
        <taxon>Bacteria</taxon>
        <taxon>Pseudomonadati</taxon>
        <taxon>Pseudomonadota</taxon>
        <taxon>Alphaproteobacteria</taxon>
        <taxon>Rhodospirillales</taxon>
        <taxon>Rhodospirillaceae</taxon>
        <taxon>Denitrobaculum</taxon>
    </lineage>
</organism>
<keyword evidence="2" id="KW-1185">Reference proteome</keyword>
<comment type="caution">
    <text evidence="1">The sequence shown here is derived from an EMBL/GenBank/DDBJ whole genome shotgun (WGS) entry which is preliminary data.</text>
</comment>
<proteinExistence type="predicted"/>
<dbReference type="Proteomes" id="UP000315252">
    <property type="component" value="Unassembled WGS sequence"/>
</dbReference>
<dbReference type="RefSeq" id="WP_142897259.1">
    <property type="nucleotide sequence ID" value="NZ_ML660056.1"/>
</dbReference>
<gene>
    <name evidence="1" type="ORF">FKG95_15240</name>
</gene>
<evidence type="ECO:0000313" key="2">
    <source>
        <dbReference type="Proteomes" id="UP000315252"/>
    </source>
</evidence>
<dbReference type="EMBL" id="VHSH01000005">
    <property type="protein sequence ID" value="TQV79036.1"/>
    <property type="molecule type" value="Genomic_DNA"/>
</dbReference>
<name>A0A545TP84_9PROT</name>
<evidence type="ECO:0000313" key="1">
    <source>
        <dbReference type="EMBL" id="TQV79036.1"/>
    </source>
</evidence>